<organism evidence="1 2">
    <name type="scientific">Mytilus edulis</name>
    <name type="common">Blue mussel</name>
    <dbReference type="NCBI Taxonomy" id="6550"/>
    <lineage>
        <taxon>Eukaryota</taxon>
        <taxon>Metazoa</taxon>
        <taxon>Spiralia</taxon>
        <taxon>Lophotrochozoa</taxon>
        <taxon>Mollusca</taxon>
        <taxon>Bivalvia</taxon>
        <taxon>Autobranchia</taxon>
        <taxon>Pteriomorphia</taxon>
        <taxon>Mytilida</taxon>
        <taxon>Mytiloidea</taxon>
        <taxon>Mytilidae</taxon>
        <taxon>Mytilinae</taxon>
        <taxon>Mytilus</taxon>
    </lineage>
</organism>
<protein>
    <submittedName>
        <fullName evidence="1">Uncharacterized protein</fullName>
    </submittedName>
</protein>
<gene>
    <name evidence="1" type="ORF">MEDL_882</name>
</gene>
<dbReference type="EMBL" id="CAJPWZ010000080">
    <property type="protein sequence ID" value="CAG2185278.1"/>
    <property type="molecule type" value="Genomic_DNA"/>
</dbReference>
<proteinExistence type="predicted"/>
<dbReference type="AlphaFoldDB" id="A0A8S3PR65"/>
<accession>A0A8S3PR65</accession>
<evidence type="ECO:0000313" key="1">
    <source>
        <dbReference type="EMBL" id="CAG2185278.1"/>
    </source>
</evidence>
<reference evidence="1" key="1">
    <citation type="submission" date="2021-03" db="EMBL/GenBank/DDBJ databases">
        <authorList>
            <person name="Bekaert M."/>
        </authorList>
    </citation>
    <scope>NUCLEOTIDE SEQUENCE</scope>
</reference>
<keyword evidence="2" id="KW-1185">Reference proteome</keyword>
<comment type="caution">
    <text evidence="1">The sequence shown here is derived from an EMBL/GenBank/DDBJ whole genome shotgun (WGS) entry which is preliminary data.</text>
</comment>
<sequence length="171" mass="19991">MHENNTITWYSSVKFILQKLELKETYCIDYSINRLKQLIMKKLKTLFLKAWFNDKDNVNGKLDTYFSHKINTFIVIANLQTLEECQNTNAWWGRDNTYVVNNTDHSIRVSLAYGGHAYRRTVGAGSYTKIETGKGWLTLCVENDVCRRERTDTSFIVESYGDSILLINKLW</sequence>
<dbReference type="Proteomes" id="UP000683360">
    <property type="component" value="Unassembled WGS sequence"/>
</dbReference>
<evidence type="ECO:0000313" key="2">
    <source>
        <dbReference type="Proteomes" id="UP000683360"/>
    </source>
</evidence>
<name>A0A8S3PR65_MYTED</name>